<dbReference type="Proteomes" id="UP000019335">
    <property type="component" value="Chromosome 8"/>
</dbReference>
<name>W7TL44_9STRA</name>
<gene>
    <name evidence="1" type="ORF">Naga_100018g58</name>
</gene>
<evidence type="ECO:0000313" key="1">
    <source>
        <dbReference type="EMBL" id="EWM26782.1"/>
    </source>
</evidence>
<sequence>MNHVMYNQIFHTYRHDAREQEIRQGHKGLRPIDENLSYTRETSTRVGRRNEERKRVHHIQWWEGEYTKKLHGARFRYLLNDFFGRMCWYFLYASRARKPSMSRPIQWCQCIHFYT</sequence>
<proteinExistence type="predicted"/>
<protein>
    <submittedName>
        <fullName evidence="1">Uncharacterized protein</fullName>
    </submittedName>
</protein>
<dbReference type="AlphaFoldDB" id="W7TL44"/>
<reference evidence="1 2" key="1">
    <citation type="journal article" date="2014" name="Mol. Plant">
        <title>Chromosome Scale Genome Assembly and Transcriptome Profiling of Nannochloropsis gaditana in Nitrogen Depletion.</title>
        <authorList>
            <person name="Corteggiani Carpinelli E."/>
            <person name="Telatin A."/>
            <person name="Vitulo N."/>
            <person name="Forcato C."/>
            <person name="D'Angelo M."/>
            <person name="Schiavon R."/>
            <person name="Vezzi A."/>
            <person name="Giacometti G.M."/>
            <person name="Morosinotto T."/>
            <person name="Valle G."/>
        </authorList>
    </citation>
    <scope>NUCLEOTIDE SEQUENCE [LARGE SCALE GENOMIC DNA]</scope>
    <source>
        <strain evidence="1 2">B-31</strain>
    </source>
</reference>
<comment type="caution">
    <text evidence="1">The sequence shown here is derived from an EMBL/GenBank/DDBJ whole genome shotgun (WGS) entry which is preliminary data.</text>
</comment>
<evidence type="ECO:0000313" key="2">
    <source>
        <dbReference type="Proteomes" id="UP000019335"/>
    </source>
</evidence>
<accession>W7TL44</accession>
<dbReference type="EMBL" id="AZIL01000606">
    <property type="protein sequence ID" value="EWM26782.1"/>
    <property type="molecule type" value="Genomic_DNA"/>
</dbReference>
<organism evidence="1 2">
    <name type="scientific">Nannochloropsis gaditana</name>
    <dbReference type="NCBI Taxonomy" id="72520"/>
    <lineage>
        <taxon>Eukaryota</taxon>
        <taxon>Sar</taxon>
        <taxon>Stramenopiles</taxon>
        <taxon>Ochrophyta</taxon>
        <taxon>Eustigmatophyceae</taxon>
        <taxon>Eustigmatales</taxon>
        <taxon>Monodopsidaceae</taxon>
        <taxon>Nannochloropsis</taxon>
    </lineage>
</organism>
<keyword evidence="2" id="KW-1185">Reference proteome</keyword>